<dbReference type="OMA" id="FSHACTL"/>
<dbReference type="GO" id="GO:1902387">
    <property type="term" value="F:ceramide 1-phosphate binding"/>
    <property type="evidence" value="ECO:0007669"/>
    <property type="project" value="TreeGrafter"/>
</dbReference>
<dbReference type="STRING" id="1257118.L8GUX0"/>
<feature type="domain" description="Glycolipid transfer protein" evidence="1">
    <location>
        <begin position="30"/>
        <end position="171"/>
    </location>
</feature>
<dbReference type="Proteomes" id="UP000011083">
    <property type="component" value="Unassembled WGS sequence"/>
</dbReference>
<dbReference type="RefSeq" id="XP_004337909.1">
    <property type="nucleotide sequence ID" value="XM_004337861.1"/>
</dbReference>
<dbReference type="Gene3D" id="1.10.3520.10">
    <property type="entry name" value="Glycolipid transfer protein"/>
    <property type="match status" value="1"/>
</dbReference>
<dbReference type="GeneID" id="14916554"/>
<keyword evidence="3" id="KW-1185">Reference proteome</keyword>
<accession>L8GUX0</accession>
<name>L8GUX0_ACACF</name>
<dbReference type="EMBL" id="KB008020">
    <property type="protein sequence ID" value="ELR15896.1"/>
    <property type="molecule type" value="Genomic_DNA"/>
</dbReference>
<dbReference type="AlphaFoldDB" id="L8GUX0"/>
<evidence type="ECO:0000313" key="2">
    <source>
        <dbReference type="EMBL" id="ELR15896.1"/>
    </source>
</evidence>
<proteinExistence type="predicted"/>
<protein>
    <submittedName>
        <fullName evidence="2">Glycolipid transfer protein (GLTP), putative</fullName>
    </submittedName>
</protein>
<dbReference type="SUPFAM" id="SSF110004">
    <property type="entry name" value="Glycolipid transfer protein, GLTP"/>
    <property type="match status" value="1"/>
</dbReference>
<dbReference type="InterPro" id="IPR014830">
    <property type="entry name" value="Glycolipid_transfer_prot_dom"/>
</dbReference>
<dbReference type="GO" id="GO:0005829">
    <property type="term" value="C:cytosol"/>
    <property type="evidence" value="ECO:0007669"/>
    <property type="project" value="TreeGrafter"/>
</dbReference>
<sequence>MAAAAPVFSVDRFLAKSEGVKFKEGEELPETIDFLDFIFEVCLLFDSLGKAGFSFVKSDLETKSGIIRVIHDKNPEDNHTLQQMVEREMAEKTERTPASGSRTLLRLMWGCQFIRILLKELDANDSLSTKDALRISYDKVLAPHHPWLIRKTVGAALHLAPDRNKFLAKLGVDMDKKDEYLSRIETSLGVTCDRMYAYYEKNGLLDLP</sequence>
<evidence type="ECO:0000313" key="3">
    <source>
        <dbReference type="Proteomes" id="UP000011083"/>
    </source>
</evidence>
<gene>
    <name evidence="2" type="ORF">ACA1_188340</name>
</gene>
<dbReference type="GO" id="GO:0016020">
    <property type="term" value="C:membrane"/>
    <property type="evidence" value="ECO:0007669"/>
    <property type="project" value="TreeGrafter"/>
</dbReference>
<reference evidence="2 3" key="1">
    <citation type="journal article" date="2013" name="Genome Biol.">
        <title>Genome of Acanthamoeba castellanii highlights extensive lateral gene transfer and early evolution of tyrosine kinase signaling.</title>
        <authorList>
            <person name="Clarke M."/>
            <person name="Lohan A.J."/>
            <person name="Liu B."/>
            <person name="Lagkouvardos I."/>
            <person name="Roy S."/>
            <person name="Zafar N."/>
            <person name="Bertelli C."/>
            <person name="Schilde C."/>
            <person name="Kianianmomeni A."/>
            <person name="Burglin T.R."/>
            <person name="Frech C."/>
            <person name="Turcotte B."/>
            <person name="Kopec K.O."/>
            <person name="Synnott J.M."/>
            <person name="Choo C."/>
            <person name="Paponov I."/>
            <person name="Finkler A."/>
            <person name="Soon Heng Tan C."/>
            <person name="Hutchins A.P."/>
            <person name="Weinmeier T."/>
            <person name="Rattei T."/>
            <person name="Chu J.S."/>
            <person name="Gimenez G."/>
            <person name="Irimia M."/>
            <person name="Rigden D.J."/>
            <person name="Fitzpatrick D.A."/>
            <person name="Lorenzo-Morales J."/>
            <person name="Bateman A."/>
            <person name="Chiu C.H."/>
            <person name="Tang P."/>
            <person name="Hegemann P."/>
            <person name="Fromm H."/>
            <person name="Raoult D."/>
            <person name="Greub G."/>
            <person name="Miranda-Saavedra D."/>
            <person name="Chen N."/>
            <person name="Nash P."/>
            <person name="Ginger M.L."/>
            <person name="Horn M."/>
            <person name="Schaap P."/>
            <person name="Caler L."/>
            <person name="Loftus B."/>
        </authorList>
    </citation>
    <scope>NUCLEOTIDE SEQUENCE [LARGE SCALE GENOMIC DNA]</scope>
    <source>
        <strain evidence="2 3">Neff</strain>
    </source>
</reference>
<dbReference type="VEuPathDB" id="AmoebaDB:ACA1_188340"/>
<dbReference type="InterPro" id="IPR036497">
    <property type="entry name" value="GLTP_sf"/>
</dbReference>
<dbReference type="OrthoDB" id="1207at2759"/>
<organism evidence="2 3">
    <name type="scientific">Acanthamoeba castellanii (strain ATCC 30010 / Neff)</name>
    <dbReference type="NCBI Taxonomy" id="1257118"/>
    <lineage>
        <taxon>Eukaryota</taxon>
        <taxon>Amoebozoa</taxon>
        <taxon>Discosea</taxon>
        <taxon>Longamoebia</taxon>
        <taxon>Centramoebida</taxon>
        <taxon>Acanthamoebidae</taxon>
        <taxon>Acanthamoeba</taxon>
    </lineage>
</organism>
<dbReference type="KEGG" id="acan:ACA1_188340"/>
<evidence type="ECO:0000259" key="1">
    <source>
        <dbReference type="Pfam" id="PF08718"/>
    </source>
</evidence>
<dbReference type="GO" id="GO:1902388">
    <property type="term" value="F:ceramide 1-phosphate transfer activity"/>
    <property type="evidence" value="ECO:0007669"/>
    <property type="project" value="TreeGrafter"/>
</dbReference>
<dbReference type="Pfam" id="PF08718">
    <property type="entry name" value="GLTP"/>
    <property type="match status" value="1"/>
</dbReference>
<dbReference type="PANTHER" id="PTHR10219:SF43">
    <property type="entry name" value="GLYCOLIPID TRANSFER PROTEIN DOMAIN-CONTAINING PROTEIN"/>
    <property type="match status" value="1"/>
</dbReference>
<dbReference type="PANTHER" id="PTHR10219">
    <property type="entry name" value="GLYCOLIPID TRANSFER PROTEIN-RELATED"/>
    <property type="match status" value="1"/>
</dbReference>